<evidence type="ECO:0000256" key="1">
    <source>
        <dbReference type="SAM" id="MobiDB-lite"/>
    </source>
</evidence>
<gene>
    <name evidence="2" type="ORF">NW766_000293</name>
</gene>
<comment type="caution">
    <text evidence="2">The sequence shown here is derived from an EMBL/GenBank/DDBJ whole genome shotgun (WGS) entry which is preliminary data.</text>
</comment>
<reference evidence="2" key="1">
    <citation type="submission" date="2022-10" db="EMBL/GenBank/DDBJ databases">
        <title>Fusarium specimens isolated from Avocado Roots.</title>
        <authorList>
            <person name="Stajich J."/>
            <person name="Roper C."/>
            <person name="Heimlech-Rivalta G."/>
        </authorList>
    </citation>
    <scope>NUCLEOTIDE SEQUENCE</scope>
    <source>
        <strain evidence="2">CF00143</strain>
    </source>
</reference>
<sequence length="84" mass="9556">MPSQNSTKKSTVKTDNAKTTDTLIPKPLKSRPVKSTKKPESAPALNETVEALKEEIDQTLKEMDAVWEEIAIENKRLYTIQEWI</sequence>
<evidence type="ECO:0000313" key="3">
    <source>
        <dbReference type="Proteomes" id="UP001152130"/>
    </source>
</evidence>
<proteinExistence type="predicted"/>
<name>A0A9W8Q2F2_9HYPO</name>
<dbReference type="Proteomes" id="UP001152130">
    <property type="component" value="Unassembled WGS sequence"/>
</dbReference>
<organism evidence="2 3">
    <name type="scientific">Fusarium irregulare</name>
    <dbReference type="NCBI Taxonomy" id="2494466"/>
    <lineage>
        <taxon>Eukaryota</taxon>
        <taxon>Fungi</taxon>
        <taxon>Dikarya</taxon>
        <taxon>Ascomycota</taxon>
        <taxon>Pezizomycotina</taxon>
        <taxon>Sordariomycetes</taxon>
        <taxon>Hypocreomycetidae</taxon>
        <taxon>Hypocreales</taxon>
        <taxon>Nectriaceae</taxon>
        <taxon>Fusarium</taxon>
        <taxon>Fusarium incarnatum-equiseti species complex</taxon>
    </lineage>
</organism>
<feature type="region of interest" description="Disordered" evidence="1">
    <location>
        <begin position="1"/>
        <end position="43"/>
    </location>
</feature>
<dbReference type="EMBL" id="JAPDHF010000001">
    <property type="protein sequence ID" value="KAJ4024061.1"/>
    <property type="molecule type" value="Genomic_DNA"/>
</dbReference>
<feature type="compositionally biased region" description="Polar residues" evidence="1">
    <location>
        <begin position="1"/>
        <end position="22"/>
    </location>
</feature>
<dbReference type="OrthoDB" id="5088210at2759"/>
<keyword evidence="3" id="KW-1185">Reference proteome</keyword>
<dbReference type="AlphaFoldDB" id="A0A9W8Q2F2"/>
<accession>A0A9W8Q2F2</accession>
<protein>
    <submittedName>
        <fullName evidence="2">Uncharacterized protein</fullName>
    </submittedName>
</protein>
<evidence type="ECO:0000313" key="2">
    <source>
        <dbReference type="EMBL" id="KAJ4024061.1"/>
    </source>
</evidence>